<protein>
    <submittedName>
        <fullName evidence="3">Uncharacterized protein</fullName>
    </submittedName>
</protein>
<organism evidence="2 3">
    <name type="scientific">Meloidogyne hapla</name>
    <name type="common">Root-knot nematode worm</name>
    <dbReference type="NCBI Taxonomy" id="6305"/>
    <lineage>
        <taxon>Eukaryota</taxon>
        <taxon>Metazoa</taxon>
        <taxon>Ecdysozoa</taxon>
        <taxon>Nematoda</taxon>
        <taxon>Chromadorea</taxon>
        <taxon>Rhabditida</taxon>
        <taxon>Tylenchina</taxon>
        <taxon>Tylenchomorpha</taxon>
        <taxon>Tylenchoidea</taxon>
        <taxon>Meloidogynidae</taxon>
        <taxon>Meloidogyninae</taxon>
        <taxon>Meloidogyne</taxon>
    </lineage>
</organism>
<evidence type="ECO:0000313" key="2">
    <source>
        <dbReference type="Proteomes" id="UP000095281"/>
    </source>
</evidence>
<sequence length="136" mass="16162">MKFASSLVFFKLILLILYLNHAYGYTYISYHKPLNKEQQESERIQSIVSKCYQNSCRQWVLECHWFCDAIRGLVCLFFCLNLDFVLTEELTKRETLPENLKPIILHSRAKRQWPEGCQGWDCSSSSESYEEYNWNG</sequence>
<accession>A0A1I8BDE6</accession>
<dbReference type="AlphaFoldDB" id="A0A1I8BDE6"/>
<evidence type="ECO:0000256" key="1">
    <source>
        <dbReference type="SAM" id="SignalP"/>
    </source>
</evidence>
<feature type="chain" id="PRO_5009315696" evidence="1">
    <location>
        <begin position="25"/>
        <end position="136"/>
    </location>
</feature>
<dbReference type="WBParaSite" id="MhA1_Contig1915.frz3.gene6">
    <property type="protein sequence ID" value="MhA1_Contig1915.frz3.gene6"/>
    <property type="gene ID" value="MhA1_Contig1915.frz3.gene6"/>
</dbReference>
<keyword evidence="1" id="KW-0732">Signal</keyword>
<feature type="signal peptide" evidence="1">
    <location>
        <begin position="1"/>
        <end position="24"/>
    </location>
</feature>
<name>A0A1I8BDE6_MELHA</name>
<evidence type="ECO:0000313" key="3">
    <source>
        <dbReference type="WBParaSite" id="MhA1_Contig1915.frz3.gene6"/>
    </source>
</evidence>
<reference evidence="3" key="1">
    <citation type="submission" date="2016-11" db="UniProtKB">
        <authorList>
            <consortium name="WormBaseParasite"/>
        </authorList>
    </citation>
    <scope>IDENTIFICATION</scope>
</reference>
<dbReference type="Proteomes" id="UP000095281">
    <property type="component" value="Unplaced"/>
</dbReference>
<keyword evidence="2" id="KW-1185">Reference proteome</keyword>
<proteinExistence type="predicted"/>